<dbReference type="InterPro" id="IPR046700">
    <property type="entry name" value="DUF6570"/>
</dbReference>
<dbReference type="EMBL" id="CAJNYV010005536">
    <property type="protein sequence ID" value="CAF3748506.1"/>
    <property type="molecule type" value="Genomic_DNA"/>
</dbReference>
<gene>
    <name evidence="3" type="ORF">KIK155_LOCUS29567</name>
    <name evidence="4" type="ORF">TOA249_LOCUS30857</name>
</gene>
<dbReference type="InterPro" id="IPR025476">
    <property type="entry name" value="Helitron_helicase-like"/>
</dbReference>
<evidence type="ECO:0000313" key="5">
    <source>
        <dbReference type="Proteomes" id="UP000663838"/>
    </source>
</evidence>
<accession>A0A821V9A2</accession>
<evidence type="ECO:0008006" key="6">
    <source>
        <dbReference type="Google" id="ProtNLM"/>
    </source>
</evidence>
<comment type="caution">
    <text evidence="4">The sequence shown here is derived from an EMBL/GenBank/DDBJ whole genome shotgun (WGS) entry which is preliminary data.</text>
</comment>
<evidence type="ECO:0000313" key="3">
    <source>
        <dbReference type="EMBL" id="CAF3748506.1"/>
    </source>
</evidence>
<dbReference type="AlphaFoldDB" id="A0A821V9A2"/>
<dbReference type="EMBL" id="CAJOBS010005694">
    <property type="protein sequence ID" value="CAF4903487.1"/>
    <property type="molecule type" value="Genomic_DNA"/>
</dbReference>
<dbReference type="Pfam" id="PF20209">
    <property type="entry name" value="DUF6570"/>
    <property type="match status" value="1"/>
</dbReference>
<feature type="domain" description="Helitron helicase-like" evidence="1">
    <location>
        <begin position="224"/>
        <end position="425"/>
    </location>
</feature>
<evidence type="ECO:0000313" key="4">
    <source>
        <dbReference type="EMBL" id="CAF4903487.1"/>
    </source>
</evidence>
<organism evidence="4 5">
    <name type="scientific">Rotaria socialis</name>
    <dbReference type="NCBI Taxonomy" id="392032"/>
    <lineage>
        <taxon>Eukaryota</taxon>
        <taxon>Metazoa</taxon>
        <taxon>Spiralia</taxon>
        <taxon>Gnathifera</taxon>
        <taxon>Rotifera</taxon>
        <taxon>Eurotatoria</taxon>
        <taxon>Bdelloidea</taxon>
        <taxon>Philodinida</taxon>
        <taxon>Philodinidae</taxon>
        <taxon>Rotaria</taxon>
    </lineage>
</organism>
<dbReference type="Pfam" id="PF14214">
    <property type="entry name" value="Helitron_like_N"/>
    <property type="match status" value="1"/>
</dbReference>
<dbReference type="Proteomes" id="UP000663838">
    <property type="component" value="Unassembled WGS sequence"/>
</dbReference>
<proteinExistence type="predicted"/>
<evidence type="ECO:0000259" key="1">
    <source>
        <dbReference type="Pfam" id="PF14214"/>
    </source>
</evidence>
<reference evidence="4" key="1">
    <citation type="submission" date="2021-02" db="EMBL/GenBank/DDBJ databases">
        <authorList>
            <person name="Nowell W R."/>
        </authorList>
    </citation>
    <scope>NUCLEOTIDE SEQUENCE</scope>
</reference>
<protein>
    <recommendedName>
        <fullName evidence="6">Helitron helicase-like domain-containing protein</fullName>
    </recommendedName>
</protein>
<feature type="domain" description="DUF6570" evidence="2">
    <location>
        <begin position="4"/>
        <end position="78"/>
    </location>
</feature>
<dbReference type="Proteomes" id="UP000663865">
    <property type="component" value="Unassembled WGS sequence"/>
</dbReference>
<name>A0A821V9A2_9BILA</name>
<sequence>MQNPDQILSKSLPLHSDNLRKKIQIVLISSKTESDGTLIHLHEKLLQVRYNVLEKWLLYLKKYHNGYQDVDINYNALNSYQENSIPEGLLKNSTFATEKQHKDAASESWSGVKITMHGQPIENFDQLQKSLILGENAGTIAWLELYGALRDELNENNVNPKIRVGAIAMIPGSRLENQRKDNFCALAFPYLFPNGLGASIRAHRIPVSIEDKVKHRLCTADSPFGKDFYYQAWAYDLIQKKQVFQSIHYRVQIMAKEDMELLNGITEVELEEALAHRSVGVQVSEKFLLLDRILQITGSKGPFSPLSKNRNSEKIKSLMIQKAAPQLYLTISPDDTTNPLAYLFSMKDPSTFSLDNPEITGKFFSRKQAAENPICLAEFFNFLISSIIINLFGLNAEGHSGIFGPLQAYYGMVESQSRGTLHIHLTIWLSNAPDHSLAFKILKGNLNYNQKMLDYLESIISTDLLIGTDIQCLNSPCVKEKTMTSYM</sequence>
<evidence type="ECO:0000259" key="2">
    <source>
        <dbReference type="Pfam" id="PF20209"/>
    </source>
</evidence>